<sequence length="1424" mass="161121">MRRRPTWRRGKKEEIASCVQPHGSLSAYLETMTANVLTPTDPFPDYLLGVLRTLAIDIQDDADDSNEPSAKRRRVDQIDCIPMLREYFTISRPKESCTPATGQITCDDAGRYFTFYYDKGRLTIRSKKNAPCVSFACVLYINQTFSDAICGALAVLHHGREDSTQEGALTVLATISLEETDSLHHMHFTLNVDFNASIYALRNARQRGLSQHIIDVLRTQEPDQAPASPDTTILPNAFYEVAFMPGYESFNDLSTVTIPGLETTLYPFQRRAVQWLLMREQVKYSSTGRDGSLRLAAHPQPHKSILPFSFKALDDVNGQQFYVSDLYHIVTRDITPFQETENSLRGGILAEEMGLGKTVEIISLILTHKRGPHPTTEINTHTGNVAHPTGATLIVTPDALQNQWLSEFKQHAPGLFVMKYPGMKVWANDKALNTEQQGESLVDRFVNELASCDVVITTYSVLQAELHYAVTPPERSMRFEKRHERHTSPLVQISWWRICLDEAQQIDSGVSSAAKVACLIPRVNAWAVTGTPVKDDPNDLWGLLLFLRYEPFASYPVVWKALLKSNKTLFGGLFNRIAIRHSKRAVRDELKLPSQKRYVLTMPFTAIEEHHYQSQFRALVAKAGLNDQGTPLTADWDPDDPFVIDFMKKALASLRQTILHPELSSGTVRVTAYKTLAEHLETMIEHSEACIKTHQRSYLITKLTRGQLLENSPRVKEALQIWEEVLEEVEPNVLEARDELQKALENARQEQNESTNEPSDKEPLDEETLETAKVGDCRRKLRLFLDLQHRVTFFIASAFFQIKSDETFTQADSDEFRHLEQREVAGYELARKIRRELLQEPLTKVTKLTKKLKERAETQSFVEIPEIITSDLHGIETGQIAEDLKALGESLNEQADVIDDWREQVIQLLLKPLVDAEEEEEITGEEYEDSTKVQDHLMVYSLALGAIIGDRQEALTGLSNERIRYETTNAENMAKRGEGHAPEKLLELLQIRLDVKPLPAGSSLRGSIAKLRELSTKLRHDASTGNTRARVELQIVTTQLRKTQEILTKQSKVSVNLEKDLEFFTSAMNARVEFYRQLQSVSDNVAPLAPEISAAPDTSWDNYIVQEADLKRKTEHWHSNRRHLLHMRDDGSGSNDICAICRCNDFTAKFKCPLCKEFQTPSMLSEFNSRSHTAAKEWTLARSRGAFKRGWGVYADIPKGTKSAIQGVKLDGPSYSSKVDTLVKHLLWLREEDPGAKSIIFTQFRSFFGILEQALAEHRIGFASFIRGGNRSLEIQRFKDDPSVECLIMDAKAHSSGLNLVNASHVFLCEPLLNTALELQAIARVDRIGQEHETTVWLYLVEGTVEENIHALSEQRRLAHMGQDKQKGKSKETTEELEAATLEAANSRELEQSSFSKLMDKREEGEVVDKGDLWECLFGRAVPA</sequence>
<evidence type="ECO:0000313" key="1">
    <source>
        <dbReference type="EMBL" id="KAJ2991639.1"/>
    </source>
</evidence>
<proteinExistence type="predicted"/>
<comment type="caution">
    <text evidence="1">The sequence shown here is derived from an EMBL/GenBank/DDBJ whole genome shotgun (WGS) entry which is preliminary data.</text>
</comment>
<organism evidence="1 2">
    <name type="scientific">Xylaria curta</name>
    <dbReference type="NCBI Taxonomy" id="42375"/>
    <lineage>
        <taxon>Eukaryota</taxon>
        <taxon>Fungi</taxon>
        <taxon>Dikarya</taxon>
        <taxon>Ascomycota</taxon>
        <taxon>Pezizomycotina</taxon>
        <taxon>Sordariomycetes</taxon>
        <taxon>Xylariomycetidae</taxon>
        <taxon>Xylariales</taxon>
        <taxon>Xylariaceae</taxon>
        <taxon>Xylaria</taxon>
    </lineage>
</organism>
<keyword evidence="2" id="KW-1185">Reference proteome</keyword>
<protein>
    <submittedName>
        <fullName evidence="1">Uncharacterized protein</fullName>
    </submittedName>
</protein>
<gene>
    <name evidence="1" type="ORF">NUW58_g2441</name>
</gene>
<reference evidence="1" key="1">
    <citation type="submission" date="2022-10" db="EMBL/GenBank/DDBJ databases">
        <title>Genome Sequence of Xylaria curta.</title>
        <authorList>
            <person name="Buettner E."/>
        </authorList>
    </citation>
    <scope>NUCLEOTIDE SEQUENCE</scope>
    <source>
        <strain evidence="1">Babe10</strain>
    </source>
</reference>
<evidence type="ECO:0000313" key="2">
    <source>
        <dbReference type="Proteomes" id="UP001143856"/>
    </source>
</evidence>
<dbReference type="Proteomes" id="UP001143856">
    <property type="component" value="Unassembled WGS sequence"/>
</dbReference>
<accession>A0ACC1PI78</accession>
<dbReference type="EMBL" id="JAPDGR010000317">
    <property type="protein sequence ID" value="KAJ2991639.1"/>
    <property type="molecule type" value="Genomic_DNA"/>
</dbReference>
<name>A0ACC1PI78_9PEZI</name>